<keyword evidence="4" id="KW-0547">Nucleotide-binding</keyword>
<protein>
    <recommendedName>
        <fullName evidence="3">DNA topoisomerase (ATP-hydrolyzing)</fullName>
        <ecNumber evidence="3">5.6.2.2</ecNumber>
    </recommendedName>
</protein>
<gene>
    <name evidence="9" type="ORF">BV898_00846</name>
</gene>
<dbReference type="GO" id="GO:0000819">
    <property type="term" value="P:sister chromatid segregation"/>
    <property type="evidence" value="ECO:0007669"/>
    <property type="project" value="TreeGrafter"/>
</dbReference>
<keyword evidence="7" id="KW-0238">DNA-binding</keyword>
<dbReference type="GO" id="GO:0000712">
    <property type="term" value="P:resolution of meiotic recombination intermediates"/>
    <property type="evidence" value="ECO:0007669"/>
    <property type="project" value="TreeGrafter"/>
</dbReference>
<evidence type="ECO:0000313" key="9">
    <source>
        <dbReference type="EMBL" id="OQV25156.1"/>
    </source>
</evidence>
<sequence length="96" mass="11174">MALGVEAKEKKKAWPPQIVSLSRDYREYHTDTTVRFTVKLDKTKMKEFEKEGFHKVFKLQTTLSLSNLVLFDSITNRTITFVLDSTKSSTKSRQRS</sequence>
<evidence type="ECO:0000256" key="2">
    <source>
        <dbReference type="ARBA" id="ARBA00001946"/>
    </source>
</evidence>
<organism evidence="9 10">
    <name type="scientific">Hypsibius exemplaris</name>
    <name type="common">Freshwater tardigrade</name>
    <dbReference type="NCBI Taxonomy" id="2072580"/>
    <lineage>
        <taxon>Eukaryota</taxon>
        <taxon>Metazoa</taxon>
        <taxon>Ecdysozoa</taxon>
        <taxon>Tardigrada</taxon>
        <taxon>Eutardigrada</taxon>
        <taxon>Parachela</taxon>
        <taxon>Hypsibioidea</taxon>
        <taxon>Hypsibiidae</taxon>
        <taxon>Hypsibius</taxon>
    </lineage>
</organism>
<evidence type="ECO:0000256" key="1">
    <source>
        <dbReference type="ARBA" id="ARBA00000185"/>
    </source>
</evidence>
<dbReference type="EC" id="5.6.2.2" evidence="3"/>
<dbReference type="InterPro" id="IPR013760">
    <property type="entry name" value="Topo_IIA-like_dom_sf"/>
</dbReference>
<comment type="cofactor">
    <cofactor evidence="2">
        <name>Mg(2+)</name>
        <dbReference type="ChEBI" id="CHEBI:18420"/>
    </cofactor>
</comment>
<dbReference type="PANTHER" id="PTHR10169">
    <property type="entry name" value="DNA TOPOISOMERASE/GYRASE"/>
    <property type="match status" value="1"/>
</dbReference>
<evidence type="ECO:0000256" key="6">
    <source>
        <dbReference type="ARBA" id="ARBA00023029"/>
    </source>
</evidence>
<evidence type="ECO:0000256" key="7">
    <source>
        <dbReference type="ARBA" id="ARBA00023125"/>
    </source>
</evidence>
<keyword evidence="5" id="KW-0067">ATP-binding</keyword>
<keyword evidence="10" id="KW-1185">Reference proteome</keyword>
<dbReference type="GO" id="GO:0003918">
    <property type="term" value="F:DNA topoisomerase type II (double strand cut, ATP-hydrolyzing) activity"/>
    <property type="evidence" value="ECO:0007669"/>
    <property type="project" value="UniProtKB-EC"/>
</dbReference>
<dbReference type="SUPFAM" id="SSF56719">
    <property type="entry name" value="Type II DNA topoisomerase"/>
    <property type="match status" value="1"/>
</dbReference>
<comment type="caution">
    <text evidence="9">The sequence shown here is derived from an EMBL/GenBank/DDBJ whole genome shotgun (WGS) entry which is preliminary data.</text>
</comment>
<dbReference type="GO" id="GO:0005524">
    <property type="term" value="F:ATP binding"/>
    <property type="evidence" value="ECO:0007669"/>
    <property type="project" value="UniProtKB-KW"/>
</dbReference>
<dbReference type="PANTHER" id="PTHR10169:SF38">
    <property type="entry name" value="DNA TOPOISOMERASE 2"/>
    <property type="match status" value="1"/>
</dbReference>
<evidence type="ECO:0000313" key="10">
    <source>
        <dbReference type="Proteomes" id="UP000192578"/>
    </source>
</evidence>
<dbReference type="InterPro" id="IPR050634">
    <property type="entry name" value="DNA_Topoisomerase_II"/>
</dbReference>
<dbReference type="GO" id="GO:0003677">
    <property type="term" value="F:DNA binding"/>
    <property type="evidence" value="ECO:0007669"/>
    <property type="project" value="UniProtKB-KW"/>
</dbReference>
<dbReference type="Gene3D" id="3.30.1360.40">
    <property type="match status" value="1"/>
</dbReference>
<evidence type="ECO:0000256" key="4">
    <source>
        <dbReference type="ARBA" id="ARBA00022741"/>
    </source>
</evidence>
<name>A0A1W0XCC7_HYPEX</name>
<dbReference type="OrthoDB" id="10061337at2759"/>
<keyword evidence="8" id="KW-0413">Isomerase</keyword>
<dbReference type="EMBL" id="MTYJ01000003">
    <property type="protein sequence ID" value="OQV25156.1"/>
    <property type="molecule type" value="Genomic_DNA"/>
</dbReference>
<keyword evidence="6" id="KW-0799">Topoisomerase</keyword>
<evidence type="ECO:0000256" key="3">
    <source>
        <dbReference type="ARBA" id="ARBA00012895"/>
    </source>
</evidence>
<comment type="catalytic activity">
    <reaction evidence="1">
        <text>ATP-dependent breakage, passage and rejoining of double-stranded DNA.</text>
        <dbReference type="EC" id="5.6.2.2"/>
    </reaction>
</comment>
<dbReference type="Proteomes" id="UP000192578">
    <property type="component" value="Unassembled WGS sequence"/>
</dbReference>
<reference evidence="10" key="1">
    <citation type="submission" date="2017-01" db="EMBL/GenBank/DDBJ databases">
        <title>Comparative genomics of anhydrobiosis in the tardigrade Hypsibius dujardini.</title>
        <authorList>
            <person name="Yoshida Y."/>
            <person name="Koutsovoulos G."/>
            <person name="Laetsch D."/>
            <person name="Stevens L."/>
            <person name="Kumar S."/>
            <person name="Horikawa D."/>
            <person name="Ishino K."/>
            <person name="Komine S."/>
            <person name="Tomita M."/>
            <person name="Blaxter M."/>
            <person name="Arakawa K."/>
        </authorList>
    </citation>
    <scope>NUCLEOTIDE SEQUENCE [LARGE SCALE GENOMIC DNA]</scope>
    <source>
        <strain evidence="10">Z151</strain>
    </source>
</reference>
<accession>A0A1W0XCC7</accession>
<evidence type="ECO:0000256" key="8">
    <source>
        <dbReference type="ARBA" id="ARBA00023235"/>
    </source>
</evidence>
<dbReference type="AlphaFoldDB" id="A0A1W0XCC7"/>
<dbReference type="GO" id="GO:0005634">
    <property type="term" value="C:nucleus"/>
    <property type="evidence" value="ECO:0007669"/>
    <property type="project" value="TreeGrafter"/>
</dbReference>
<evidence type="ECO:0000256" key="5">
    <source>
        <dbReference type="ARBA" id="ARBA00022840"/>
    </source>
</evidence>
<proteinExistence type="predicted"/>